<keyword evidence="8" id="KW-0221">Differentiation</keyword>
<comment type="subcellular location">
    <subcellularLocation>
        <location evidence="2">Cytoplasm</location>
        <location evidence="2">Cytosol</location>
    </subcellularLocation>
    <subcellularLocation>
        <location evidence="1">Nucleus</location>
    </subcellularLocation>
</comment>
<feature type="domain" description="AIMP2 lysyl-tRNA synthetase binding" evidence="17">
    <location>
        <begin position="1"/>
        <end position="45"/>
    </location>
</feature>
<evidence type="ECO:0000313" key="20">
    <source>
        <dbReference type="EMBL" id="AAI64848.1"/>
    </source>
</evidence>
<keyword evidence="10" id="KW-0648">Protein biosynthesis</keyword>
<dbReference type="ZFIN" id="ZDB-GENE-040426-2652">
    <property type="gene designation" value="aimp2"/>
</dbReference>
<dbReference type="CDD" id="cd03200">
    <property type="entry name" value="GST_C_AIMP2"/>
    <property type="match status" value="1"/>
</dbReference>
<dbReference type="Pfam" id="PF18569">
    <property type="entry name" value="Thioredoxin_16"/>
    <property type="match status" value="1"/>
</dbReference>
<evidence type="ECO:0000256" key="14">
    <source>
        <dbReference type="ARBA" id="ARBA00045863"/>
    </source>
</evidence>
<evidence type="ECO:0007829" key="24">
    <source>
        <dbReference type="PeptideAtlas" id="Q7T3C0"/>
    </source>
</evidence>
<evidence type="ECO:0000256" key="6">
    <source>
        <dbReference type="ARBA" id="ARBA00022553"/>
    </source>
</evidence>
<dbReference type="InterPro" id="IPR031889">
    <property type="entry name" value="AIMP2_LysRS-bd"/>
</dbReference>
<proteinExistence type="evidence at protein level"/>
<gene>
    <name evidence="22 23" type="primary">aimp2</name>
    <name evidence="22" type="synonym">wu:fc09d04</name>
    <name evidence="19 22" type="synonym">zgc:63976</name>
</gene>
<dbReference type="GO" id="GO:0006915">
    <property type="term" value="P:apoptotic process"/>
    <property type="evidence" value="ECO:0007669"/>
    <property type="project" value="UniProtKB-KW"/>
</dbReference>
<reference evidence="22" key="4">
    <citation type="journal article" date="2017" name="Nat. Commun.">
        <title>Evolution of complexity in the zebrafish synapse proteome.</title>
        <authorList>
            <person name="Bayes A."/>
            <person name="Collins M.O."/>
            <person name="Reig-Viader R."/>
            <person name="Gou G."/>
            <person name="Goulding D."/>
            <person name="Izquierdo A."/>
            <person name="Choudhary J.S."/>
            <person name="Emes R.D."/>
            <person name="Grant S.G."/>
        </authorList>
    </citation>
    <scope>NUCLEOTIDE SEQUENCE</scope>
</reference>
<accession>Q7T3C0</accession>
<evidence type="ECO:0000259" key="17">
    <source>
        <dbReference type="Pfam" id="PF16780"/>
    </source>
</evidence>
<keyword evidence="11" id="KW-0539">Nucleus</keyword>
<dbReference type="AlphaFoldDB" id="Q7T3C0"/>
<dbReference type="GO" id="GO:0030154">
    <property type="term" value="P:cell differentiation"/>
    <property type="evidence" value="ECO:0007669"/>
    <property type="project" value="UniProtKB-KW"/>
</dbReference>
<dbReference type="InterPro" id="IPR041503">
    <property type="entry name" value="AIMP2_thioredoxin"/>
</dbReference>
<dbReference type="GO" id="GO:0005634">
    <property type="term" value="C:nucleus"/>
    <property type="evidence" value="ECO:0007669"/>
    <property type="project" value="UniProtKB-SubCell"/>
</dbReference>
<keyword evidence="4" id="KW-0217">Developmental protein</keyword>
<dbReference type="GeneID" id="406647"/>
<reference evidence="21" key="2">
    <citation type="journal article" date="2013" name="Nature">
        <title>The zebrafish reference genome sequence and its relationship to the human genome.</title>
        <authorList>
            <consortium name="Genome Reference Consortium Zebrafish"/>
            <person name="Howe K."/>
            <person name="Clark M.D."/>
            <person name="Torroja C.F."/>
            <person name="Torrance J."/>
            <person name="Berthelot C."/>
            <person name="Muffato M."/>
            <person name="Collins J.E."/>
            <person name="Humphray S."/>
            <person name="McLaren K."/>
            <person name="Matthews L."/>
            <person name="McLaren S."/>
            <person name="Sealy I."/>
            <person name="Caccamo M."/>
            <person name="Churcher C."/>
            <person name="Scott C."/>
            <person name="Barrett J.C."/>
            <person name="Koch R."/>
            <person name="Rauch G.J."/>
            <person name="White S."/>
            <person name="Chow W."/>
            <person name="Kilian B."/>
            <person name="Quintais L.T."/>
            <person name="Guerra-Assuncao J.A."/>
            <person name="Zhou Y."/>
            <person name="Gu Y."/>
            <person name="Yen J."/>
            <person name="Vogel J.H."/>
            <person name="Eyre T."/>
            <person name="Redmond S."/>
            <person name="Banerjee R."/>
            <person name="Chi J."/>
            <person name="Fu B."/>
            <person name="Langley E."/>
            <person name="Maguire S.F."/>
            <person name="Laird G.K."/>
            <person name="Lloyd D."/>
            <person name="Kenyon E."/>
            <person name="Donaldson S."/>
            <person name="Sehra H."/>
            <person name="Almeida-King J."/>
            <person name="Loveland J."/>
            <person name="Trevanion S."/>
            <person name="Jones M."/>
            <person name="Quail M."/>
            <person name="Willey D."/>
            <person name="Hunt A."/>
            <person name="Burton J."/>
            <person name="Sims S."/>
            <person name="McLay K."/>
            <person name="Plumb B."/>
            <person name="Davis J."/>
            <person name="Clee C."/>
            <person name="Oliver K."/>
            <person name="Clark R."/>
            <person name="Riddle C."/>
            <person name="Elliot D."/>
            <person name="Eliott D."/>
            <person name="Threadgold G."/>
            <person name="Harden G."/>
            <person name="Ware D."/>
            <person name="Begum S."/>
            <person name="Mortimore B."/>
            <person name="Mortimer B."/>
            <person name="Kerry G."/>
            <person name="Heath P."/>
            <person name="Phillimore B."/>
            <person name="Tracey A."/>
            <person name="Corby N."/>
            <person name="Dunn M."/>
            <person name="Johnson C."/>
            <person name="Wood J."/>
            <person name="Clark S."/>
            <person name="Pelan S."/>
            <person name="Griffiths G."/>
            <person name="Smith M."/>
            <person name="Glithero R."/>
            <person name="Howden P."/>
            <person name="Barker N."/>
            <person name="Lloyd C."/>
            <person name="Stevens C."/>
            <person name="Harley J."/>
            <person name="Holt K."/>
            <person name="Panagiotidis G."/>
            <person name="Lovell J."/>
            <person name="Beasley H."/>
            <person name="Henderson C."/>
            <person name="Gordon D."/>
            <person name="Auger K."/>
            <person name="Wright D."/>
            <person name="Collins J."/>
            <person name="Raisen C."/>
            <person name="Dyer L."/>
            <person name="Leung K."/>
            <person name="Robertson L."/>
            <person name="Ambridge K."/>
            <person name="Leongamornlert D."/>
            <person name="McGuire S."/>
            <person name="Gilderthorp R."/>
            <person name="Griffiths C."/>
            <person name="Manthravadi D."/>
            <person name="Nichol S."/>
            <person name="Barker G."/>
            <person name="Whitehead S."/>
            <person name="Kay M."/>
            <person name="Brown J."/>
            <person name="Murnane C."/>
            <person name="Gray E."/>
            <person name="Humphries M."/>
            <person name="Sycamore N."/>
            <person name="Barker D."/>
            <person name="Saunders D."/>
            <person name="Wallis J."/>
            <person name="Babbage A."/>
            <person name="Hammond S."/>
            <person name="Mashreghi-Mohammadi M."/>
            <person name="Barr L."/>
            <person name="Martin S."/>
            <person name="Wray P."/>
            <person name="Ellington A."/>
            <person name="Matthews N."/>
            <person name="Ellwood M."/>
            <person name="Woodmansey R."/>
            <person name="Clark G."/>
            <person name="Cooper J."/>
            <person name="Cooper J."/>
            <person name="Tromans A."/>
            <person name="Grafham D."/>
            <person name="Skuce C."/>
            <person name="Pandian R."/>
            <person name="Andrews R."/>
            <person name="Harrison E."/>
            <person name="Kimberley A."/>
            <person name="Garnett J."/>
            <person name="Fosker N."/>
            <person name="Hall R."/>
            <person name="Garner P."/>
            <person name="Kelly D."/>
            <person name="Bird C."/>
            <person name="Palmer S."/>
            <person name="Gehring I."/>
            <person name="Berger A."/>
            <person name="Dooley C.M."/>
            <person name="Ersan-Urun Z."/>
            <person name="Eser C."/>
            <person name="Geiger H."/>
            <person name="Geisler M."/>
            <person name="Karotki L."/>
            <person name="Kirn A."/>
            <person name="Konantz J."/>
            <person name="Konantz M."/>
            <person name="Oberlander M."/>
            <person name="Rudolph-Geiger S."/>
            <person name="Teucke M."/>
            <person name="Lanz C."/>
            <person name="Raddatz G."/>
            <person name="Osoegawa K."/>
            <person name="Zhu B."/>
            <person name="Rapp A."/>
            <person name="Widaa S."/>
            <person name="Langford C."/>
            <person name="Yang F."/>
            <person name="Schuster S.C."/>
            <person name="Carter N.P."/>
            <person name="Harrow J."/>
            <person name="Ning Z."/>
            <person name="Herrero J."/>
            <person name="Searle S.M."/>
            <person name="Enright A."/>
            <person name="Geisler R."/>
            <person name="Plasterk R.H."/>
            <person name="Lee C."/>
            <person name="Westerfield M."/>
            <person name="de Jong P.J."/>
            <person name="Zon L.I."/>
            <person name="Postlethwait J.H."/>
            <person name="Nusslein-Volhard C."/>
            <person name="Hubbard T.J."/>
            <person name="Roest Crollius H."/>
            <person name="Rogers J."/>
            <person name="Stemple D.L."/>
        </authorList>
    </citation>
    <scope>NUCLEOTIDE SEQUENCE [LARGE SCALE GENOMIC DNA]</scope>
</reference>
<protein>
    <recommendedName>
        <fullName evidence="3">Aminoacyl tRNA synthase complex-interacting multifunctional protein 2</fullName>
    </recommendedName>
    <alternativeName>
        <fullName evidence="13">Multisynthase complex auxiliary component p38</fullName>
    </alternativeName>
    <alternativeName>
        <fullName evidence="12">Protein JTV-1</fullName>
    </alternativeName>
</protein>
<evidence type="ECO:0000256" key="13">
    <source>
        <dbReference type="ARBA" id="ARBA00032155"/>
    </source>
</evidence>
<dbReference type="Pfam" id="PF16780">
    <property type="entry name" value="AIMP2_LysRS_bd"/>
    <property type="match status" value="1"/>
</dbReference>
<evidence type="ECO:0000256" key="9">
    <source>
        <dbReference type="ARBA" id="ARBA00022843"/>
    </source>
</evidence>
<name>Q7T3C0_DANRE</name>
<keyword evidence="24" id="KW-1267">Proteomics identification</keyword>
<evidence type="ECO:0000259" key="18">
    <source>
        <dbReference type="Pfam" id="PF18569"/>
    </source>
</evidence>
<evidence type="ECO:0000256" key="1">
    <source>
        <dbReference type="ARBA" id="ARBA00004123"/>
    </source>
</evidence>
<reference evidence="19" key="1">
    <citation type="submission" date="2003-06" db="EMBL/GenBank/DDBJ databases">
        <authorList>
            <consortium name="NIH - Zebrafish Gene Collection (ZGC) project"/>
        </authorList>
    </citation>
    <scope>NUCLEOTIDE SEQUENCE [LARGE SCALE MRNA]</scope>
    <source>
        <tissue evidence="19">Kidney</tissue>
        <tissue evidence="20">PCR rescue</tissue>
    </source>
</reference>
<dbReference type="Pfam" id="PF00043">
    <property type="entry name" value="GST_C"/>
    <property type="match status" value="1"/>
</dbReference>
<evidence type="ECO:0000259" key="16">
    <source>
        <dbReference type="Pfam" id="PF00043"/>
    </source>
</evidence>
<keyword evidence="7" id="KW-0053">Apoptosis</keyword>
<dbReference type="InterPro" id="IPR036282">
    <property type="entry name" value="Glutathione-S-Trfase_C_sf"/>
</dbReference>
<dbReference type="GO" id="GO:0005829">
    <property type="term" value="C:cytosol"/>
    <property type="evidence" value="ECO:0007669"/>
    <property type="project" value="UniProtKB-SubCell"/>
</dbReference>
<dbReference type="InterPro" id="IPR004046">
    <property type="entry name" value="GST_C"/>
</dbReference>
<dbReference type="OrthoDB" id="2309723at2759"/>
<evidence type="ECO:0000256" key="3">
    <source>
        <dbReference type="ARBA" id="ARBA00015852"/>
    </source>
</evidence>
<dbReference type="RefSeq" id="NP_998503.1">
    <property type="nucleotide sequence ID" value="NM_213338.1"/>
</dbReference>
<reference evidence="22" key="6">
    <citation type="journal article" date="2022" name="Biochem. Biophys. Res. Commun.">
        <title>Systematic expression profiling of neuropathy-related aminoacyl-tRNA synthetases in zebrafish during development.</title>
        <authorList>
            <person name="Giong H.K."/>
            <person name="Lee J.S."/>
        </authorList>
    </citation>
    <scope>NUCLEOTIDE SEQUENCE</scope>
</reference>
<comment type="function">
    <text evidence="14">Required for assembly and stability of the aminoacyl-tRNA synthase complex. Mediates ubiquitination and degradation of FUBP1, a transcriptional activator of MYC, leading to MYC down-regulation which is required for aveolar type II cell differentiation. Blocks MDM2-mediated ubiquitination and degradation of p53/TP53. Functions as a proapoptotic factor.</text>
</comment>
<evidence type="ECO:0000256" key="2">
    <source>
        <dbReference type="ARBA" id="ARBA00004514"/>
    </source>
</evidence>
<dbReference type="Proteomes" id="UP000000437">
    <property type="component" value="Chromosome 3"/>
</dbReference>
<dbReference type="EMBL" id="BC164848">
    <property type="protein sequence ID" value="AAI64848.1"/>
    <property type="molecule type" value="mRNA"/>
</dbReference>
<dbReference type="KEGG" id="dre:406647"/>
<dbReference type="CTD" id="7965"/>
<dbReference type="AGR" id="ZFIN:ZDB-GENE-040426-2652"/>
<evidence type="ECO:0000256" key="5">
    <source>
        <dbReference type="ARBA" id="ARBA00022490"/>
    </source>
</evidence>
<evidence type="ECO:0000256" key="8">
    <source>
        <dbReference type="ARBA" id="ARBA00022782"/>
    </source>
</evidence>
<dbReference type="InterPro" id="IPR042360">
    <property type="entry name" value="AIMP2"/>
</dbReference>
<evidence type="ECO:0000256" key="4">
    <source>
        <dbReference type="ARBA" id="ARBA00022473"/>
    </source>
</evidence>
<organism evidence="19">
    <name type="scientific">Danio rerio</name>
    <name type="common">Zebrafish</name>
    <name type="synonym">Brachydanio rerio</name>
    <dbReference type="NCBI Taxonomy" id="7955"/>
    <lineage>
        <taxon>Eukaryota</taxon>
        <taxon>Metazoa</taxon>
        <taxon>Chordata</taxon>
        <taxon>Craniata</taxon>
        <taxon>Vertebrata</taxon>
        <taxon>Euteleostomi</taxon>
        <taxon>Actinopterygii</taxon>
        <taxon>Neopterygii</taxon>
        <taxon>Teleostei</taxon>
        <taxon>Ostariophysi</taxon>
        <taxon>Cypriniformes</taxon>
        <taxon>Danionidae</taxon>
        <taxon>Danioninae</taxon>
        <taxon>Danio</taxon>
    </lineage>
</organism>
<keyword evidence="5" id="KW-0963">Cytoplasm</keyword>
<feature type="domain" description="AIMP2 thioredoxin-like" evidence="18">
    <location>
        <begin position="118"/>
        <end position="209"/>
    </location>
</feature>
<keyword evidence="6" id="KW-0597">Phosphoprotein</keyword>
<keyword evidence="9" id="KW-0832">Ubl conjugation</keyword>
<sequence length="321" mass="34852">MPMYQVKPVSPADITVDLPTCMYKLPNVHAQGASLGEHALQNGEVDPTVKALEERQDEILRKLYELKATVDGLAKTVTTPDADLDASTLAHTLTHTPADAVLRGTADLDDLLGKDLGALRDIVINANPAQPPLSLLVLHALLCQRFQVLSSVHVHSSVSTVPAPLLSCLGPRHTHSYARHRFQLGFTLIWKDVSKLQMKFSTQNMCPIEGEGNVARFLYRLLGAEPRDPVSATLMDGWVDTALFQLAEGGSKERAAVLRALNAALGRSPWLLGQEFSLADIVSACCVLQTGQTSSAPANVQRWLKSCQNLGYFSCVDPLLQ</sequence>
<keyword evidence="21" id="KW-1185">Reference proteome</keyword>
<dbReference type="GO" id="GO:0017101">
    <property type="term" value="C:aminoacyl-tRNA synthetase multienzyme complex"/>
    <property type="evidence" value="ECO:0000318"/>
    <property type="project" value="GO_Central"/>
</dbReference>
<comment type="subunit">
    <text evidence="15">Part of the multisynthetase complex (MSC), a multisubunit complex that groups tRNA ligases for Arg (RARS1), Asp (DARS1), Gln (QARS1), Ile (IARS1), Leu (LARS1), Lys (KARS1), Met (MARS1) the bifunctional ligase for Glu and Pro (EPRS1) and the auxiliary subunits AIMP1/p43, AIMP2/p38 and EEF1E1/p18. Interacts (via N-terminus) with KARS1. Interacts with EPRS1. Forms a linear complex that contains MARS1, EEF1E1, EPRS1 and AIMP2 that is at the core of the multisubunit complex. Binds FUBP1 (via C-terminus). Interacts in both its unphosphorylated and phosphorylated forms with p53/TP53 (via N-terminus) in the nucleus following UV irradiation. Interacts (via N-terminus) with PRKN/parkin (via first RING-type domain). Interacts with TARS3.</text>
</comment>
<reference evidence="22" key="7">
    <citation type="submission" date="2025-04" db="UniProtKB">
        <authorList>
            <consortium name="RefSeq"/>
        </authorList>
    </citation>
    <scope>IDENTIFICATION</scope>
</reference>
<evidence type="ECO:0000313" key="23">
    <source>
        <dbReference type="ZFIN" id="ZDB-GENE-040426-2652"/>
    </source>
</evidence>
<evidence type="ECO:0000256" key="11">
    <source>
        <dbReference type="ARBA" id="ARBA00023242"/>
    </source>
</evidence>
<dbReference type="EMBL" id="BC053178">
    <property type="protein sequence ID" value="AAH53178.1"/>
    <property type="molecule type" value="mRNA"/>
</dbReference>
<dbReference type="GO" id="GO:0006412">
    <property type="term" value="P:translation"/>
    <property type="evidence" value="ECO:0007669"/>
    <property type="project" value="UniProtKB-KW"/>
</dbReference>
<dbReference type="Gene3D" id="1.20.1050.130">
    <property type="match status" value="1"/>
</dbReference>
<reference evidence="22" key="5">
    <citation type="journal article" date="2021" name="Genet. Med.">
        <title>Biallelic variants in KARS1 are associated with neurodevelopmental disorders and hearing loss recapitulated by the knockout zebrafish.</title>
        <authorList>
            <consortium name="Genomics England Research Consortium"/>
            <person name="Lin S.J."/>
            <person name="Vona B."/>
            <person name="Barbalho P.G."/>
            <person name="Kaiyrzhanov R."/>
            <person name="Maroofian R."/>
            <person name="Petree C."/>
            <person name="Severino M."/>
            <person name="Stanley V."/>
            <person name="Varshney P."/>
            <person name="Bahena P."/>
            <person name="Alzahrani F."/>
            <person name="Alhashem A."/>
            <person name="Pagnamenta A.T."/>
            <person name="Aubertin G."/>
            <person name="Estrada-Veras J.I."/>
            <person name="Hernandez H.A.D."/>
            <person name="Mazaheri N."/>
            <person name="Oza A."/>
            <person name="Thies J."/>
            <person name="Renaud D.L."/>
            <person name="Dugad S."/>
            <person name="McEvoy J."/>
            <person name="Sultan T."/>
            <person name="Pais L.S."/>
            <person name="Tabarki B."/>
            <person name="Villalobos-Ramirez D."/>
            <person name="Rad A."/>
            <person name="Galehdari H."/>
            <person name="Ashrafzadeh F."/>
            <person name="Sahebzamani A."/>
            <person name="Saeidi K."/>
            <person name="Torti E."/>
            <person name="Elloumi H.Z."/>
            <person name="Mora S."/>
            <person name="Palculict T.B."/>
            <person name="Yang H."/>
            <person name="Wren J.D."/>
            <person name="Ben F.o.w.l.e.r."/>
            <person name="Joshi M."/>
            <person name="Behra M."/>
            <person name="Burgess S.M."/>
            <person name="Nath S.K."/>
            <person name="Hanna M.G."/>
            <person name="Kenna M."/>
            <person name="Merritt JL 2.n.d."/>
            <person name="Houlden H."/>
            <person name="Karimiani E.G."/>
            <person name="Zaki M.S."/>
            <person name="Haaf T."/>
            <person name="Alkuraya F.S."/>
            <person name="Gleeson J.G."/>
            <person name="Varshney G.K."/>
        </authorList>
    </citation>
    <scope>NUCLEOTIDE SEQUENCE</scope>
</reference>
<reference evidence="22" key="3">
    <citation type="journal article" date="2015" name="Nat. Commun.">
        <title>RFX transcription factors are essential for hearing in mice.</title>
        <authorList>
            <person name="Elkon R."/>
            <person name="Milon B."/>
            <person name="Morrison L."/>
            <person name="Shah M."/>
            <person name="Vijayakumar S."/>
            <person name="Racherla M."/>
            <person name="Leitch C.C."/>
            <person name="Silipino L."/>
            <person name="Hadi S."/>
            <person name="Weiss-Gayet M."/>
            <person name="Barras E."/>
            <person name="Schmid C.D."/>
            <person name="Ait-Lounis A."/>
            <person name="Barnes A."/>
            <person name="Song Y."/>
            <person name="Eisenman D.J."/>
            <person name="Eliyahu E."/>
            <person name="Frolenkov G.I."/>
            <person name="Strome S.E."/>
            <person name="Durand B."/>
            <person name="Zaghloul N.A."/>
            <person name="Jones S.M."/>
            <person name="Reith W."/>
            <person name="Hertzano R."/>
        </authorList>
    </citation>
    <scope>NUCLEOTIDE SEQUENCE</scope>
</reference>
<evidence type="ECO:0000256" key="12">
    <source>
        <dbReference type="ARBA" id="ARBA00031241"/>
    </source>
</evidence>
<evidence type="ECO:0000313" key="21">
    <source>
        <dbReference type="Proteomes" id="UP000000437"/>
    </source>
</evidence>
<feature type="domain" description="Glutathione S-transferase C-terminal" evidence="16">
    <location>
        <begin position="250"/>
        <end position="307"/>
    </location>
</feature>
<dbReference type="PANTHER" id="PTHR13438">
    <property type="entry name" value="AMINOACYL TRNA SYNTHASE COMPLEX-INTERACTING MULTIFUNCTIONAL PROTEIN"/>
    <property type="match status" value="1"/>
</dbReference>
<dbReference type="PANTHER" id="PTHR13438:SF2">
    <property type="entry name" value="AMINOACYL TRNA SYNTHASE COMPLEX-INTERACTING MULTIFUNCTIONAL PROTEIN 2"/>
    <property type="match status" value="1"/>
</dbReference>
<evidence type="ECO:0000313" key="22">
    <source>
        <dbReference type="RefSeq" id="NP_998503.1"/>
    </source>
</evidence>
<evidence type="ECO:0000256" key="15">
    <source>
        <dbReference type="ARBA" id="ARBA00046843"/>
    </source>
</evidence>
<dbReference type="SUPFAM" id="SSF47616">
    <property type="entry name" value="GST C-terminal domain-like"/>
    <property type="match status" value="1"/>
</dbReference>
<evidence type="ECO:0000313" key="19">
    <source>
        <dbReference type="EMBL" id="AAH53178.1"/>
    </source>
</evidence>
<evidence type="ECO:0000256" key="10">
    <source>
        <dbReference type="ARBA" id="ARBA00022917"/>
    </source>
</evidence>
<evidence type="ECO:0000256" key="7">
    <source>
        <dbReference type="ARBA" id="ARBA00022703"/>
    </source>
</evidence>